<gene>
    <name evidence="1" type="ordered locus">TREAZ_0425</name>
</gene>
<proteinExistence type="predicted"/>
<dbReference type="KEGG" id="taz:TREAZ_0425"/>
<organism evidence="1 2">
    <name type="scientific">Leadbettera azotonutricia (strain ATCC BAA-888 / DSM 13862 / ZAS-9)</name>
    <name type="common">Treponema azotonutricium</name>
    <dbReference type="NCBI Taxonomy" id="545695"/>
    <lineage>
        <taxon>Bacteria</taxon>
        <taxon>Pseudomonadati</taxon>
        <taxon>Spirochaetota</taxon>
        <taxon>Spirochaetia</taxon>
        <taxon>Spirochaetales</taxon>
        <taxon>Breznakiellaceae</taxon>
        <taxon>Leadbettera</taxon>
    </lineage>
</organism>
<dbReference type="EMBL" id="CP001841">
    <property type="protein sequence ID" value="AEF81145.1"/>
    <property type="molecule type" value="Genomic_DNA"/>
</dbReference>
<reference evidence="2" key="1">
    <citation type="submission" date="2009-12" db="EMBL/GenBank/DDBJ databases">
        <title>Complete sequence of Treponema azotonutricium strain ZAS-9.</title>
        <authorList>
            <person name="Tetu S.G."/>
            <person name="Matson E."/>
            <person name="Ren Q."/>
            <person name="Seshadri R."/>
            <person name="Elbourne L."/>
            <person name="Hassan K.A."/>
            <person name="Durkin A."/>
            <person name="Radune D."/>
            <person name="Mohamoud Y."/>
            <person name="Shay R."/>
            <person name="Jin S."/>
            <person name="Zhang X."/>
            <person name="Lucey K."/>
            <person name="Ballor N.R."/>
            <person name="Ottesen E."/>
            <person name="Rosenthal R."/>
            <person name="Allen A."/>
            <person name="Leadbetter J.R."/>
            <person name="Paulsen I.T."/>
        </authorList>
    </citation>
    <scope>NUCLEOTIDE SEQUENCE [LARGE SCALE GENOMIC DNA]</scope>
    <source>
        <strain evidence="2">ATCC BAA-888 / DSM 13862 / ZAS-9</strain>
    </source>
</reference>
<accession>F5YCU9</accession>
<dbReference type="Proteomes" id="UP000009222">
    <property type="component" value="Chromosome"/>
</dbReference>
<evidence type="ECO:0000313" key="2">
    <source>
        <dbReference type="Proteomes" id="UP000009222"/>
    </source>
</evidence>
<name>F5YCU9_LEAAZ</name>
<dbReference type="RefSeq" id="WP_015711520.1">
    <property type="nucleotide sequence ID" value="NC_015577.1"/>
</dbReference>
<dbReference type="HOGENOM" id="CLU_1874517_0_0_12"/>
<evidence type="ECO:0000313" key="1">
    <source>
        <dbReference type="EMBL" id="AEF81145.1"/>
    </source>
</evidence>
<dbReference type="PROSITE" id="PS51257">
    <property type="entry name" value="PROKAR_LIPOPROTEIN"/>
    <property type="match status" value="1"/>
</dbReference>
<reference evidence="1 2" key="2">
    <citation type="journal article" date="2011" name="ISME J.">
        <title>RNA-seq reveals cooperative metabolic interactions between two termite-gut spirochete species in co-culture.</title>
        <authorList>
            <person name="Rosenthal A.Z."/>
            <person name="Matson E.G."/>
            <person name="Eldar A."/>
            <person name="Leadbetter J.R."/>
        </authorList>
    </citation>
    <scope>NUCLEOTIDE SEQUENCE [LARGE SCALE GENOMIC DNA]</scope>
    <source>
        <strain evidence="2">ATCC BAA-888 / DSM 13862 / ZAS-9</strain>
    </source>
</reference>
<dbReference type="InParanoid" id="F5YCU9"/>
<sequence>MKKKSIIMAMLVGLLALGLGLGFVSCDNGSTGGGGSIPAELVGTWGLASPYTQFFQINSDGSGTWGNSPTVGCTWKANSSTLTLELMGTSCTVDWRITAGKLNLSNARNGSGVSTEMAFAALNGVATLYPNLDKFI</sequence>
<protein>
    <submittedName>
        <fullName evidence="1">Putative lipoprotein</fullName>
    </submittedName>
</protein>
<keyword evidence="1" id="KW-0449">Lipoprotein</keyword>
<keyword evidence="2" id="KW-1185">Reference proteome</keyword>
<dbReference type="AlphaFoldDB" id="F5YCU9"/>